<dbReference type="PROSITE" id="PS50113">
    <property type="entry name" value="PAC"/>
    <property type="match status" value="2"/>
</dbReference>
<evidence type="ECO:0000259" key="17">
    <source>
        <dbReference type="PROSITE" id="PS50113"/>
    </source>
</evidence>
<comment type="subcellular location">
    <subcellularLocation>
        <location evidence="2">Membrane</location>
    </subcellularLocation>
</comment>
<feature type="modified residue" description="4-aspartylphosphate" evidence="12">
    <location>
        <position position="827"/>
    </location>
</feature>
<dbReference type="InterPro" id="IPR001789">
    <property type="entry name" value="Sig_transdc_resp-reg_receiver"/>
</dbReference>
<dbReference type="SMART" id="SM00448">
    <property type="entry name" value="REC"/>
    <property type="match status" value="1"/>
</dbReference>
<dbReference type="InterPro" id="IPR013655">
    <property type="entry name" value="PAS_fold_3"/>
</dbReference>
<name>A0A146GD25_TERSA</name>
<dbReference type="Gene3D" id="3.30.565.10">
    <property type="entry name" value="Histidine kinase-like ATPase, C-terminal domain"/>
    <property type="match status" value="1"/>
</dbReference>
<evidence type="ECO:0000256" key="6">
    <source>
        <dbReference type="ARBA" id="ARBA00022741"/>
    </source>
</evidence>
<accession>A0A146GD25</accession>
<dbReference type="CDD" id="cd00130">
    <property type="entry name" value="PAS"/>
    <property type="match status" value="2"/>
</dbReference>
<dbReference type="CDD" id="cd00082">
    <property type="entry name" value="HisKA"/>
    <property type="match status" value="1"/>
</dbReference>
<feature type="domain" description="PAS" evidence="16">
    <location>
        <begin position="255"/>
        <end position="310"/>
    </location>
</feature>
<keyword evidence="13" id="KW-1133">Transmembrane helix</keyword>
<feature type="transmembrane region" description="Helical" evidence="13">
    <location>
        <begin position="218"/>
        <end position="235"/>
    </location>
</feature>
<feature type="transmembrane region" description="Helical" evidence="13">
    <location>
        <begin position="29"/>
        <end position="48"/>
    </location>
</feature>
<dbReference type="SMART" id="SM00091">
    <property type="entry name" value="PAS"/>
    <property type="match status" value="2"/>
</dbReference>
<dbReference type="Pfam" id="PF08447">
    <property type="entry name" value="PAS_3"/>
    <property type="match status" value="1"/>
</dbReference>
<evidence type="ECO:0000256" key="3">
    <source>
        <dbReference type="ARBA" id="ARBA00012438"/>
    </source>
</evidence>
<evidence type="ECO:0000259" key="15">
    <source>
        <dbReference type="PROSITE" id="PS50110"/>
    </source>
</evidence>
<dbReference type="FunFam" id="1.10.287.130:FF:000038">
    <property type="entry name" value="Sensory transduction histidine kinase"/>
    <property type="match status" value="1"/>
</dbReference>
<dbReference type="InterPro" id="IPR001610">
    <property type="entry name" value="PAC"/>
</dbReference>
<dbReference type="SMART" id="SM00387">
    <property type="entry name" value="HATPase_c"/>
    <property type="match status" value="1"/>
</dbReference>
<dbReference type="EC" id="2.7.13.3" evidence="3"/>
<dbReference type="GO" id="GO:0016020">
    <property type="term" value="C:membrane"/>
    <property type="evidence" value="ECO:0007669"/>
    <property type="project" value="UniProtKB-SubCell"/>
</dbReference>
<sequence length="896" mass="100970">MDKALKHRRETAARASLREQIPSFVRDSVVWSLVLFLLVGGITFMVFARQSDSRITERLEQLRAQGQYASSLIDLRAHSWLREASQTTSQPFTALTERLQRIRDFYPGIGNLFTGRLENGQVHVILKTYDPSSGPDREHVVGKPLEPSLSSDSPEYQAIADKQVYTTATPTLHAGSHWLTVIIPLQNPETGSRDFVYLDVNMADIDTQVAAARKQRDIAILLAAVLASIAGTAAFCWRSQSFYRQALATAGLRENEELFRSTYELSPVAMYLTQKDGRIIRANAAFCQLTGYTEEELTDLDLAKLLPKEDLKKEAMKLLDMETHQISQYQIERRYVRKDGSCVWGLASVAIVRDSDLNISHYMAQVVDISERIEAEEILRLSEERLLLATEAGSVGTWDYDPRKRTFVWNAVMHEIYRTDAAEKPPTFDKFLLYVHPEDRNAVEARFLHCLNSGEPYRQEFRIMVKDKVRHLREHAVIFRDNEGRAIRAVGTAIDITDEKEESEELIRAKEAAMAADKAKSEFLAVMSHEIRTPLNGVLGFVSMLKNTPLDSEQQSYVETMESSGQGLLSLVNDILDLSKIESKEIHVESSTFEIRPFIRRIHQQLQAQAMQRGLKYDYFVEYAVPKNIHTDQMRLGQILTNILGNALKFTEEGSVDLSVTAKPLGVFQKNWEWRFTIRDTGPGIPQEGLNNLFKLFYQVDSSATRRHGGTGLGLAISQRLVKLLGGDIEVRSELGYGSEFTIVLTAPRGASTNALEVLAPPAKIREPVRATNIAGKRILVVEDNPVNRKLCALQLKRLGCDVEFAETGLEALEKVRHSSYDAVLMDMQLPDLDGCGTTRRIRREILGGDRLSIIALTANAMPEDRKRCLDAGMDDFLSKPLQYETLASTLSKWVK</sequence>
<evidence type="ECO:0000256" key="7">
    <source>
        <dbReference type="ARBA" id="ARBA00022777"/>
    </source>
</evidence>
<dbReference type="SUPFAM" id="SSF52172">
    <property type="entry name" value="CheY-like"/>
    <property type="match status" value="1"/>
</dbReference>
<dbReference type="CDD" id="cd16922">
    <property type="entry name" value="HATPase_EvgS-ArcB-TorS-like"/>
    <property type="match status" value="1"/>
</dbReference>
<feature type="domain" description="PAC" evidence="17">
    <location>
        <begin position="457"/>
        <end position="508"/>
    </location>
</feature>
<dbReference type="InterPro" id="IPR005467">
    <property type="entry name" value="His_kinase_dom"/>
</dbReference>
<protein>
    <recommendedName>
        <fullName evidence="3">histidine kinase</fullName>
        <ecNumber evidence="3">2.7.13.3</ecNumber>
    </recommendedName>
</protein>
<evidence type="ECO:0000256" key="2">
    <source>
        <dbReference type="ARBA" id="ARBA00004370"/>
    </source>
</evidence>
<dbReference type="SMART" id="SM00388">
    <property type="entry name" value="HisKA"/>
    <property type="match status" value="1"/>
</dbReference>
<reference evidence="19" key="1">
    <citation type="journal article" date="2017" name="Genome Announc.">
        <title>Draft Genome Sequence of Terrimicrobium sacchariphilum NM-5T, a Facultative Anaerobic Soil Bacterium of the Class Spartobacteria.</title>
        <authorList>
            <person name="Qiu Y.L."/>
            <person name="Tourlousse D.M."/>
            <person name="Matsuura N."/>
            <person name="Ohashi A."/>
            <person name="Sekiguchi Y."/>
        </authorList>
    </citation>
    <scope>NUCLEOTIDE SEQUENCE [LARGE SCALE GENOMIC DNA]</scope>
    <source>
        <strain evidence="19">NM-5</strain>
    </source>
</reference>
<dbReference type="Pfam" id="PF13426">
    <property type="entry name" value="PAS_9"/>
    <property type="match status" value="1"/>
</dbReference>
<comment type="caution">
    <text evidence="18">The sequence shown here is derived from an EMBL/GenBank/DDBJ whole genome shotgun (WGS) entry which is preliminary data.</text>
</comment>
<dbReference type="Gene3D" id="1.10.287.130">
    <property type="match status" value="1"/>
</dbReference>
<keyword evidence="7" id="KW-0418">Kinase</keyword>
<dbReference type="OrthoDB" id="9790669at2"/>
<evidence type="ECO:0000256" key="11">
    <source>
        <dbReference type="ARBA" id="ARBA00023306"/>
    </source>
</evidence>
<feature type="domain" description="Response regulatory" evidence="15">
    <location>
        <begin position="778"/>
        <end position="895"/>
    </location>
</feature>
<dbReference type="SUPFAM" id="SSF55785">
    <property type="entry name" value="PYP-like sensor domain (PAS domain)"/>
    <property type="match status" value="2"/>
</dbReference>
<dbReference type="GO" id="GO:0005524">
    <property type="term" value="F:ATP binding"/>
    <property type="evidence" value="ECO:0007669"/>
    <property type="project" value="UniProtKB-KW"/>
</dbReference>
<gene>
    <name evidence="18" type="ORF">TSACC_3134</name>
</gene>
<dbReference type="PROSITE" id="PS50109">
    <property type="entry name" value="HIS_KIN"/>
    <property type="match status" value="1"/>
</dbReference>
<keyword evidence="5" id="KW-0808">Transferase</keyword>
<dbReference type="InterPro" id="IPR003661">
    <property type="entry name" value="HisK_dim/P_dom"/>
</dbReference>
<dbReference type="CDD" id="cd17546">
    <property type="entry name" value="REC_hyHK_CKI1_RcsC-like"/>
    <property type="match status" value="1"/>
</dbReference>
<dbReference type="InterPro" id="IPR000700">
    <property type="entry name" value="PAS-assoc_C"/>
</dbReference>
<dbReference type="Gene3D" id="2.10.70.100">
    <property type="match status" value="1"/>
</dbReference>
<dbReference type="Pfam" id="PF00512">
    <property type="entry name" value="HisKA"/>
    <property type="match status" value="1"/>
</dbReference>
<feature type="domain" description="PAC" evidence="17">
    <location>
        <begin position="329"/>
        <end position="381"/>
    </location>
</feature>
<dbReference type="Gene3D" id="3.40.50.2300">
    <property type="match status" value="1"/>
</dbReference>
<dbReference type="SUPFAM" id="SSF55874">
    <property type="entry name" value="ATPase domain of HSP90 chaperone/DNA topoisomerase II/histidine kinase"/>
    <property type="match status" value="1"/>
</dbReference>
<evidence type="ECO:0000256" key="12">
    <source>
        <dbReference type="PROSITE-ProRule" id="PRU00169"/>
    </source>
</evidence>
<evidence type="ECO:0000313" key="18">
    <source>
        <dbReference type="EMBL" id="GAT35073.1"/>
    </source>
</evidence>
<evidence type="ECO:0000256" key="1">
    <source>
        <dbReference type="ARBA" id="ARBA00000085"/>
    </source>
</evidence>
<evidence type="ECO:0000256" key="4">
    <source>
        <dbReference type="ARBA" id="ARBA00022553"/>
    </source>
</evidence>
<dbReference type="InterPro" id="IPR035965">
    <property type="entry name" value="PAS-like_dom_sf"/>
</dbReference>
<evidence type="ECO:0000256" key="8">
    <source>
        <dbReference type="ARBA" id="ARBA00022840"/>
    </source>
</evidence>
<dbReference type="PROSITE" id="PS50112">
    <property type="entry name" value="PAS"/>
    <property type="match status" value="1"/>
</dbReference>
<evidence type="ECO:0000256" key="10">
    <source>
        <dbReference type="ARBA" id="ARBA00023136"/>
    </source>
</evidence>
<dbReference type="PRINTS" id="PR00344">
    <property type="entry name" value="BCTRLSENSOR"/>
</dbReference>
<feature type="domain" description="Histidine kinase" evidence="14">
    <location>
        <begin position="526"/>
        <end position="749"/>
    </location>
</feature>
<dbReference type="PANTHER" id="PTHR45339:SF1">
    <property type="entry name" value="HYBRID SIGNAL TRANSDUCTION HISTIDINE KINASE J"/>
    <property type="match status" value="1"/>
</dbReference>
<dbReference type="InterPro" id="IPR036890">
    <property type="entry name" value="HATPase_C_sf"/>
</dbReference>
<keyword evidence="9" id="KW-0902">Two-component regulatory system</keyword>
<dbReference type="InterPro" id="IPR003594">
    <property type="entry name" value="HATPase_dom"/>
</dbReference>
<evidence type="ECO:0000256" key="5">
    <source>
        <dbReference type="ARBA" id="ARBA00022679"/>
    </source>
</evidence>
<keyword evidence="6" id="KW-0547">Nucleotide-binding</keyword>
<dbReference type="RefSeq" id="WP_075080924.1">
    <property type="nucleotide sequence ID" value="NZ_BDCO01000003.1"/>
</dbReference>
<keyword evidence="10 13" id="KW-0472">Membrane</keyword>
<comment type="catalytic activity">
    <reaction evidence="1">
        <text>ATP + protein L-histidine = ADP + protein N-phospho-L-histidine.</text>
        <dbReference type="EC" id="2.7.13.3"/>
    </reaction>
</comment>
<dbReference type="AlphaFoldDB" id="A0A146GD25"/>
<evidence type="ECO:0000259" key="14">
    <source>
        <dbReference type="PROSITE" id="PS50109"/>
    </source>
</evidence>
<dbReference type="Gene3D" id="3.30.450.20">
    <property type="entry name" value="PAS domain"/>
    <property type="match status" value="2"/>
</dbReference>
<dbReference type="InParanoid" id="A0A146GD25"/>
<evidence type="ECO:0000313" key="19">
    <source>
        <dbReference type="Proteomes" id="UP000076023"/>
    </source>
</evidence>
<dbReference type="InterPro" id="IPR000014">
    <property type="entry name" value="PAS"/>
</dbReference>
<organism evidence="18 19">
    <name type="scientific">Terrimicrobium sacchariphilum</name>
    <dbReference type="NCBI Taxonomy" id="690879"/>
    <lineage>
        <taxon>Bacteria</taxon>
        <taxon>Pseudomonadati</taxon>
        <taxon>Verrucomicrobiota</taxon>
        <taxon>Terrimicrobiia</taxon>
        <taxon>Terrimicrobiales</taxon>
        <taxon>Terrimicrobiaceae</taxon>
        <taxon>Terrimicrobium</taxon>
    </lineage>
</organism>
<dbReference type="NCBIfam" id="TIGR00229">
    <property type="entry name" value="sensory_box"/>
    <property type="match status" value="2"/>
</dbReference>
<keyword evidence="13" id="KW-0812">Transmembrane</keyword>
<dbReference type="Pfam" id="PF00072">
    <property type="entry name" value="Response_reg"/>
    <property type="match status" value="1"/>
</dbReference>
<dbReference type="InterPro" id="IPR036097">
    <property type="entry name" value="HisK_dim/P_sf"/>
</dbReference>
<evidence type="ECO:0000256" key="13">
    <source>
        <dbReference type="SAM" id="Phobius"/>
    </source>
</evidence>
<dbReference type="InterPro" id="IPR004358">
    <property type="entry name" value="Sig_transdc_His_kin-like_C"/>
</dbReference>
<dbReference type="Pfam" id="PF02518">
    <property type="entry name" value="HATPase_c"/>
    <property type="match status" value="1"/>
</dbReference>
<evidence type="ECO:0000259" key="16">
    <source>
        <dbReference type="PROSITE" id="PS50112"/>
    </source>
</evidence>
<dbReference type="STRING" id="690879.TSACC_3134"/>
<dbReference type="SMART" id="SM00086">
    <property type="entry name" value="PAC"/>
    <property type="match status" value="2"/>
</dbReference>
<keyword evidence="11" id="KW-0131">Cell cycle</keyword>
<dbReference type="Proteomes" id="UP000076023">
    <property type="component" value="Unassembled WGS sequence"/>
</dbReference>
<dbReference type="EMBL" id="BDCO01000003">
    <property type="protein sequence ID" value="GAT35073.1"/>
    <property type="molecule type" value="Genomic_DNA"/>
</dbReference>
<dbReference type="GO" id="GO:0000155">
    <property type="term" value="F:phosphorelay sensor kinase activity"/>
    <property type="evidence" value="ECO:0007669"/>
    <property type="project" value="InterPro"/>
</dbReference>
<evidence type="ECO:0000256" key="9">
    <source>
        <dbReference type="ARBA" id="ARBA00023012"/>
    </source>
</evidence>
<keyword evidence="8" id="KW-0067">ATP-binding</keyword>
<keyword evidence="4 12" id="KW-0597">Phosphoprotein</keyword>
<dbReference type="PROSITE" id="PS50110">
    <property type="entry name" value="RESPONSE_REGULATORY"/>
    <property type="match status" value="1"/>
</dbReference>
<dbReference type="SUPFAM" id="SSF47384">
    <property type="entry name" value="Homodimeric domain of signal transducing histidine kinase"/>
    <property type="match status" value="1"/>
</dbReference>
<proteinExistence type="predicted"/>
<dbReference type="PANTHER" id="PTHR45339">
    <property type="entry name" value="HYBRID SIGNAL TRANSDUCTION HISTIDINE KINASE J"/>
    <property type="match status" value="1"/>
</dbReference>
<dbReference type="FunFam" id="3.30.565.10:FF:000010">
    <property type="entry name" value="Sensor histidine kinase RcsC"/>
    <property type="match status" value="1"/>
</dbReference>
<keyword evidence="19" id="KW-1185">Reference proteome</keyword>
<dbReference type="InterPro" id="IPR011006">
    <property type="entry name" value="CheY-like_superfamily"/>
</dbReference>